<proteinExistence type="predicted"/>
<dbReference type="SUPFAM" id="SSF47090">
    <property type="entry name" value="PGBD-like"/>
    <property type="match status" value="1"/>
</dbReference>
<evidence type="ECO:0000259" key="3">
    <source>
        <dbReference type="Pfam" id="PF07486"/>
    </source>
</evidence>
<name>A0A1Q2L4C0_9BACL</name>
<dbReference type="EMBL" id="CP019641">
    <property type="protein sequence ID" value="AQQ55281.1"/>
    <property type="molecule type" value="Genomic_DNA"/>
</dbReference>
<dbReference type="Pfam" id="PF07486">
    <property type="entry name" value="Hydrolase_2"/>
    <property type="match status" value="1"/>
</dbReference>
<dbReference type="InterPro" id="IPR011105">
    <property type="entry name" value="Cell_wall_hydrolase_SleB"/>
</dbReference>
<reference evidence="4 6" key="1">
    <citation type="submission" date="2017-02" db="EMBL/GenBank/DDBJ databases">
        <title>The complete genomic sequence of a novel cold adapted crude oil-degrading bacterium Planococcus qaidamina Y42.</title>
        <authorList>
            <person name="Yang R."/>
        </authorList>
    </citation>
    <scope>NUCLEOTIDE SEQUENCE [LARGE SCALE GENOMIC DNA]</scope>
    <source>
        <strain evidence="4 6">Y42</strain>
        <plasmid evidence="4 6">unnamed1</plasmid>
    </source>
</reference>
<dbReference type="Gene3D" id="1.10.101.10">
    <property type="entry name" value="PGBD-like superfamily/PGBD"/>
    <property type="match status" value="1"/>
</dbReference>
<dbReference type="EMBL" id="CP019641">
    <property type="protein sequence ID" value="AQQ55224.1"/>
    <property type="molecule type" value="Genomic_DNA"/>
</dbReference>
<evidence type="ECO:0000256" key="1">
    <source>
        <dbReference type="SAM" id="SignalP"/>
    </source>
</evidence>
<accession>A0A1Q2L4C0</accession>
<feature type="chain" id="PRO_5011898747" evidence="1">
    <location>
        <begin position="25"/>
        <end position="208"/>
    </location>
</feature>
<geneLocation type="plasmid" evidence="4 6">
    <name>unnamed1</name>
</geneLocation>
<gene>
    <name evidence="4" type="ORF">B0X71_18745</name>
    <name evidence="5" type="ORF">B0X71_19060</name>
</gene>
<organism evidence="4 6">
    <name type="scientific">Planococcus lenghuensis</name>
    <dbReference type="NCBI Taxonomy" id="2213202"/>
    <lineage>
        <taxon>Bacteria</taxon>
        <taxon>Bacillati</taxon>
        <taxon>Bacillota</taxon>
        <taxon>Bacilli</taxon>
        <taxon>Bacillales</taxon>
        <taxon>Caryophanaceae</taxon>
        <taxon>Planococcus</taxon>
    </lineage>
</organism>
<feature type="domain" description="Cell wall hydrolase SleB" evidence="3">
    <location>
        <begin position="109"/>
        <end position="207"/>
    </location>
</feature>
<dbReference type="Proteomes" id="UP000188184">
    <property type="component" value="Plasmid unnamed1"/>
</dbReference>
<dbReference type="AlphaFoldDB" id="A0A1Q2L4C0"/>
<dbReference type="InterPro" id="IPR036366">
    <property type="entry name" value="PGBDSf"/>
</dbReference>
<dbReference type="Gene3D" id="6.20.240.60">
    <property type="match status" value="1"/>
</dbReference>
<dbReference type="RefSeq" id="WP_077591086.1">
    <property type="nucleotide sequence ID" value="NZ_CP019641.1"/>
</dbReference>
<dbReference type="InterPro" id="IPR002477">
    <property type="entry name" value="Peptidoglycan-bd-like"/>
</dbReference>
<protein>
    <submittedName>
        <fullName evidence="4">Cell wall hydrolase</fullName>
    </submittedName>
</protein>
<evidence type="ECO:0000313" key="4">
    <source>
        <dbReference type="EMBL" id="AQQ55224.1"/>
    </source>
</evidence>
<sequence>MKRIKIIAGVLFTLIVLNFSPAGAEAHNSADLYVGSTGQEVKELQASLQALGYFHADTTGYYGPITKNAVERFQADFNITSTGYTGPLTRNMMDQIEMIAHVVHGEARGESYEGQVAVAAVILNRIESSAFPNTTYEVVFQRNAFTAVNDGQYWLSPSTTAFRAVKDAFFGWDPSYGATYYYNPSGVTDTWIFSRDVIRQIGNHHFAR</sequence>
<keyword evidence="4" id="KW-0378">Hydrolase</keyword>
<keyword evidence="4" id="KW-0614">Plasmid</keyword>
<feature type="signal peptide" evidence="1">
    <location>
        <begin position="1"/>
        <end position="24"/>
    </location>
</feature>
<keyword evidence="6" id="KW-1185">Reference proteome</keyword>
<dbReference type="Pfam" id="PF01471">
    <property type="entry name" value="PG_binding_1"/>
    <property type="match status" value="1"/>
</dbReference>
<dbReference type="InterPro" id="IPR042047">
    <property type="entry name" value="SleB_dom1"/>
</dbReference>
<dbReference type="KEGG" id="pmar:B0X71_18745"/>
<dbReference type="OrthoDB" id="9785345at2"/>
<evidence type="ECO:0000313" key="6">
    <source>
        <dbReference type="Proteomes" id="UP000188184"/>
    </source>
</evidence>
<dbReference type="KEGG" id="pmar:B0X71_19060"/>
<feature type="domain" description="Peptidoglycan binding-like" evidence="2">
    <location>
        <begin position="37"/>
        <end position="93"/>
    </location>
</feature>
<evidence type="ECO:0000313" key="5">
    <source>
        <dbReference type="EMBL" id="AQQ55281.1"/>
    </source>
</evidence>
<dbReference type="GO" id="GO:0016787">
    <property type="term" value="F:hydrolase activity"/>
    <property type="evidence" value="ECO:0007669"/>
    <property type="project" value="UniProtKB-KW"/>
</dbReference>
<keyword evidence="1" id="KW-0732">Signal</keyword>
<evidence type="ECO:0000259" key="2">
    <source>
        <dbReference type="Pfam" id="PF01471"/>
    </source>
</evidence>
<dbReference type="Gene3D" id="1.10.10.2520">
    <property type="entry name" value="Cell wall hydrolase SleB, domain 1"/>
    <property type="match status" value="1"/>
</dbReference>
<dbReference type="InterPro" id="IPR036365">
    <property type="entry name" value="PGBD-like_sf"/>
</dbReference>